<feature type="binding site" evidence="9">
    <location>
        <begin position="142"/>
        <end position="145"/>
    </location>
    <ligand>
        <name>substrate</name>
    </ligand>
</feature>
<sequence length="388" mass="42833">MKIAIAGIGYVGLSNAVLLAQHNEVRALDIDPDRVALLNARKSPIIDAELERYLAEKPLDLTATTDPATAFDGADFVIVATPTNYNPETHFFDTSSVETVIEKVIAQNKTATIVIKSTIPVGYTQSLSEKLGTDQVIFSPEFLREGKALYDNLHPSRIIVGERSERAECFAGLLREGAIDTDIPVLFTDPSEAEAIKLFANTYLALRVAYFNELDSYAMSRGLDSRQIIEGVGLDPRIGSHYNNPSFGYGGYCLPKDTKQLLANYSEVPQNLIAAVVEANSTRKDFIAEQVLARKPKKVGIYRLVMKQGSDNFRESSIQGVMKRINAKGVEIVVYEPTMDQDRFFGSKVTHDLEALKNDCDVIIANRRAPELADVADKVFTRDLFGSD</sequence>
<feature type="binding site" evidence="9">
    <location>
        <position position="250"/>
    </location>
    <ligand>
        <name>substrate</name>
    </ligand>
</feature>
<feature type="binding site" evidence="10">
    <location>
        <position position="83"/>
    </location>
    <ligand>
        <name>NAD(+)</name>
        <dbReference type="ChEBI" id="CHEBI:57540"/>
    </ligand>
</feature>
<dbReference type="InterPro" id="IPR014027">
    <property type="entry name" value="UDP-Glc/GDP-Man_DH_C"/>
</dbReference>
<feature type="binding site" evidence="10">
    <location>
        <position position="145"/>
    </location>
    <ligand>
        <name>NAD(+)</name>
        <dbReference type="ChEBI" id="CHEBI:57540"/>
    </ligand>
</feature>
<dbReference type="Gene3D" id="3.40.50.720">
    <property type="entry name" value="NAD(P)-binding Rossmann-like Domain"/>
    <property type="match status" value="2"/>
</dbReference>
<feature type="binding site" evidence="9">
    <location>
        <position position="388"/>
    </location>
    <ligand>
        <name>substrate</name>
    </ligand>
</feature>
<evidence type="ECO:0000256" key="10">
    <source>
        <dbReference type="PIRSR" id="PIRSR500134-3"/>
    </source>
</evidence>
<dbReference type="AlphaFoldDB" id="A0A6L8LLH3"/>
<gene>
    <name evidence="12" type="ORF">GR167_11175</name>
</gene>
<feature type="binding site" evidence="10">
    <location>
        <position position="34"/>
    </location>
    <ligand>
        <name>NAD(+)</name>
        <dbReference type="ChEBI" id="CHEBI:57540"/>
    </ligand>
</feature>
<evidence type="ECO:0000259" key="11">
    <source>
        <dbReference type="SMART" id="SM00984"/>
    </source>
</evidence>
<dbReference type="InterPro" id="IPR017476">
    <property type="entry name" value="UDP-Glc/GDP-Man"/>
</dbReference>
<organism evidence="12 13">
    <name type="scientific">Thalassovita mangrovi</name>
    <dbReference type="NCBI Taxonomy" id="2692236"/>
    <lineage>
        <taxon>Bacteria</taxon>
        <taxon>Pseudomonadati</taxon>
        <taxon>Pseudomonadota</taxon>
        <taxon>Alphaproteobacteria</taxon>
        <taxon>Rhodobacterales</taxon>
        <taxon>Roseobacteraceae</taxon>
        <taxon>Thalassovita</taxon>
    </lineage>
</organism>
<evidence type="ECO:0000313" key="13">
    <source>
        <dbReference type="Proteomes" id="UP000479043"/>
    </source>
</evidence>
<dbReference type="SUPFAM" id="SSF48179">
    <property type="entry name" value="6-phosphogluconate dehydrogenase C-terminal domain-like"/>
    <property type="match status" value="1"/>
</dbReference>
<feature type="active site" description="Nucleophile" evidence="8">
    <location>
        <position position="253"/>
    </location>
</feature>
<dbReference type="InterPro" id="IPR028357">
    <property type="entry name" value="UDPglc_DH_bac"/>
</dbReference>
<comment type="catalytic activity">
    <reaction evidence="6 7">
        <text>UDP-alpha-D-glucose + 2 NAD(+) + H2O = UDP-alpha-D-glucuronate + 2 NADH + 3 H(+)</text>
        <dbReference type="Rhea" id="RHEA:23596"/>
        <dbReference type="ChEBI" id="CHEBI:15377"/>
        <dbReference type="ChEBI" id="CHEBI:15378"/>
        <dbReference type="ChEBI" id="CHEBI:57540"/>
        <dbReference type="ChEBI" id="CHEBI:57945"/>
        <dbReference type="ChEBI" id="CHEBI:58052"/>
        <dbReference type="ChEBI" id="CHEBI:58885"/>
        <dbReference type="EC" id="1.1.1.22"/>
    </reaction>
</comment>
<evidence type="ECO:0000256" key="9">
    <source>
        <dbReference type="PIRSR" id="PIRSR500134-2"/>
    </source>
</evidence>
<keyword evidence="4 7" id="KW-0560">Oxidoreductase</keyword>
<evidence type="ECO:0000256" key="8">
    <source>
        <dbReference type="PIRSR" id="PIRSR500134-1"/>
    </source>
</evidence>
<dbReference type="Gene3D" id="1.10.1040.10">
    <property type="entry name" value="N-(1-d-carboxylethyl)-l-norvaline Dehydrogenase, domain 2"/>
    <property type="match status" value="1"/>
</dbReference>
<evidence type="ECO:0000256" key="3">
    <source>
        <dbReference type="ARBA" id="ARBA00012954"/>
    </source>
</evidence>
<dbReference type="SUPFAM" id="SSF52413">
    <property type="entry name" value="UDP-glucose/GDP-mannose dehydrogenase C-terminal domain"/>
    <property type="match status" value="1"/>
</dbReference>
<dbReference type="PANTHER" id="PTHR43750:SF2">
    <property type="entry name" value="UDP-GLUCOSE 6-DEHYDROGENASE"/>
    <property type="match status" value="1"/>
</dbReference>
<keyword evidence="5 7" id="KW-0520">NAD</keyword>
<dbReference type="RefSeq" id="WP_160973831.1">
    <property type="nucleotide sequence ID" value="NZ_WWEN01000004.1"/>
</dbReference>
<feature type="domain" description="UDP-glucose/GDP-mannose dehydrogenase C-terminal" evidence="11">
    <location>
        <begin position="300"/>
        <end position="387"/>
    </location>
</feature>
<dbReference type="NCBIfam" id="TIGR03026">
    <property type="entry name" value="NDP-sugDHase"/>
    <property type="match status" value="1"/>
</dbReference>
<dbReference type="InterPro" id="IPR008927">
    <property type="entry name" value="6-PGluconate_DH-like_C_sf"/>
</dbReference>
<feature type="binding site" evidence="9">
    <location>
        <position position="307"/>
    </location>
    <ligand>
        <name>substrate</name>
    </ligand>
</feature>
<evidence type="ECO:0000256" key="4">
    <source>
        <dbReference type="ARBA" id="ARBA00023002"/>
    </source>
</evidence>
<dbReference type="GO" id="GO:0051287">
    <property type="term" value="F:NAD binding"/>
    <property type="evidence" value="ECO:0007669"/>
    <property type="project" value="InterPro"/>
</dbReference>
<evidence type="ECO:0000256" key="5">
    <source>
        <dbReference type="ARBA" id="ARBA00023027"/>
    </source>
</evidence>
<comment type="similarity">
    <text evidence="2 7">Belongs to the UDP-glucose/GDP-mannose dehydrogenase family.</text>
</comment>
<dbReference type="GO" id="GO:0006065">
    <property type="term" value="P:UDP-glucuronate biosynthetic process"/>
    <property type="evidence" value="ECO:0007669"/>
    <property type="project" value="UniProtKB-UniPathway"/>
</dbReference>
<feature type="binding site" evidence="9">
    <location>
        <position position="306"/>
    </location>
    <ligand>
        <name>substrate</name>
    </ligand>
</feature>
<feature type="binding site" evidence="9">
    <location>
        <position position="197"/>
    </location>
    <ligand>
        <name>substrate</name>
    </ligand>
</feature>
<comment type="caution">
    <text evidence="12">The sequence shown here is derived from an EMBL/GenBank/DDBJ whole genome shotgun (WGS) entry which is preliminary data.</text>
</comment>
<dbReference type="EMBL" id="WWEN01000004">
    <property type="protein sequence ID" value="MYM55866.1"/>
    <property type="molecule type" value="Genomic_DNA"/>
</dbReference>
<evidence type="ECO:0000256" key="2">
    <source>
        <dbReference type="ARBA" id="ARBA00006601"/>
    </source>
</evidence>
<dbReference type="InterPro" id="IPR036220">
    <property type="entry name" value="UDP-Glc/GDP-Man_DH_C_sf"/>
</dbReference>
<dbReference type="SMART" id="SM00984">
    <property type="entry name" value="UDPG_MGDP_dh_C"/>
    <property type="match status" value="1"/>
</dbReference>
<reference evidence="12 13" key="1">
    <citation type="submission" date="2020-01" db="EMBL/GenBank/DDBJ databases">
        <authorList>
            <person name="Chen S."/>
        </authorList>
    </citation>
    <scope>NUCLEOTIDE SEQUENCE [LARGE SCALE GENOMIC DNA]</scope>
    <source>
        <strain evidence="12 13">GS-10</strain>
    </source>
</reference>
<evidence type="ECO:0000256" key="1">
    <source>
        <dbReference type="ARBA" id="ARBA00004701"/>
    </source>
</evidence>
<dbReference type="UniPathway" id="UPA00038">
    <property type="reaction ID" value="UER00491"/>
</dbReference>
<feature type="binding site" evidence="10">
    <location>
        <position position="314"/>
    </location>
    <ligand>
        <name>NAD(+)</name>
        <dbReference type="ChEBI" id="CHEBI:57540"/>
    </ligand>
</feature>
<dbReference type="GO" id="GO:0003979">
    <property type="term" value="F:UDP-glucose 6-dehydrogenase activity"/>
    <property type="evidence" value="ECO:0007669"/>
    <property type="project" value="UniProtKB-EC"/>
</dbReference>
<keyword evidence="13" id="KW-1185">Reference proteome</keyword>
<feature type="binding site" evidence="9">
    <location>
        <begin position="242"/>
        <end position="246"/>
    </location>
    <ligand>
        <name>substrate</name>
    </ligand>
</feature>
<dbReference type="PIRSF" id="PIRSF000124">
    <property type="entry name" value="UDPglc_GDPman_dh"/>
    <property type="match status" value="1"/>
</dbReference>
<dbReference type="SUPFAM" id="SSF51735">
    <property type="entry name" value="NAD(P)-binding Rossmann-fold domains"/>
    <property type="match status" value="1"/>
</dbReference>
<evidence type="ECO:0000256" key="7">
    <source>
        <dbReference type="PIRNR" id="PIRNR000124"/>
    </source>
</evidence>
<evidence type="ECO:0000313" key="12">
    <source>
        <dbReference type="EMBL" id="MYM55866.1"/>
    </source>
</evidence>
<dbReference type="GO" id="GO:0000271">
    <property type="term" value="P:polysaccharide biosynthetic process"/>
    <property type="evidence" value="ECO:0007669"/>
    <property type="project" value="InterPro"/>
</dbReference>
<evidence type="ECO:0000256" key="6">
    <source>
        <dbReference type="ARBA" id="ARBA00047473"/>
    </source>
</evidence>
<feature type="binding site" evidence="10">
    <location>
        <position position="118"/>
    </location>
    <ligand>
        <name>NAD(+)</name>
        <dbReference type="ChEBI" id="CHEBI:57540"/>
    </ligand>
</feature>
<comment type="pathway">
    <text evidence="1">Nucleotide-sugar biosynthesis; UDP-alpha-D-glucuronate biosynthesis; UDP-alpha-D-glucuronate from UDP-alpha-D-glucose: step 1/1.</text>
</comment>
<dbReference type="InterPro" id="IPR001732">
    <property type="entry name" value="UDP-Glc/GDP-Man_DH_N"/>
</dbReference>
<dbReference type="Proteomes" id="UP000479043">
    <property type="component" value="Unassembled WGS sequence"/>
</dbReference>
<dbReference type="Pfam" id="PF00984">
    <property type="entry name" value="UDPG_MGDP_dh"/>
    <property type="match status" value="1"/>
</dbReference>
<accession>A0A6L8LLH3</accession>
<dbReference type="Pfam" id="PF03721">
    <property type="entry name" value="UDPG_MGDP_dh_N"/>
    <property type="match status" value="1"/>
</dbReference>
<dbReference type="InterPro" id="IPR013328">
    <property type="entry name" value="6PGD_dom2"/>
</dbReference>
<protein>
    <recommendedName>
        <fullName evidence="3 7">UDP-glucose 6-dehydrogenase</fullName>
        <ecNumber evidence="3 7">1.1.1.22</ecNumber>
    </recommendedName>
</protein>
<dbReference type="Pfam" id="PF03720">
    <property type="entry name" value="UDPG_MGDP_dh_C"/>
    <property type="match status" value="1"/>
</dbReference>
<dbReference type="PANTHER" id="PTHR43750">
    <property type="entry name" value="UDP-GLUCOSE 6-DEHYDROGENASE TUAD"/>
    <property type="match status" value="1"/>
</dbReference>
<dbReference type="InterPro" id="IPR014026">
    <property type="entry name" value="UDP-Glc/GDP-Man_DH_dimer"/>
</dbReference>
<dbReference type="PIRSF" id="PIRSF500134">
    <property type="entry name" value="UDPglc_DH_bac"/>
    <property type="match status" value="1"/>
</dbReference>
<proteinExistence type="inferred from homology"/>
<name>A0A6L8LLH3_9RHOB</name>
<dbReference type="InterPro" id="IPR036291">
    <property type="entry name" value="NAD(P)-bd_dom_sf"/>
</dbReference>
<dbReference type="EC" id="1.1.1.22" evidence="3 7"/>
<feature type="binding site" evidence="10">
    <location>
        <position position="256"/>
    </location>
    <ligand>
        <name>NAD(+)</name>
        <dbReference type="ChEBI" id="CHEBI:57540"/>
    </ligand>
</feature>
<feature type="binding site" evidence="10">
    <location>
        <position position="29"/>
    </location>
    <ligand>
        <name>NAD(+)</name>
        <dbReference type="ChEBI" id="CHEBI:57540"/>
    </ligand>
</feature>